<evidence type="ECO:0000256" key="3">
    <source>
        <dbReference type="ARBA" id="ARBA00010286"/>
    </source>
</evidence>
<evidence type="ECO:0000313" key="8">
    <source>
        <dbReference type="Proteomes" id="UP001500503"/>
    </source>
</evidence>
<dbReference type="PROSITE" id="PS00483">
    <property type="entry name" value="DIHYDROOROTASE_2"/>
    <property type="match status" value="1"/>
</dbReference>
<dbReference type="RefSeq" id="WP_329238098.1">
    <property type="nucleotide sequence ID" value="NZ_BAABHF010000019.1"/>
</dbReference>
<evidence type="ECO:0000256" key="1">
    <source>
        <dbReference type="ARBA" id="ARBA00001947"/>
    </source>
</evidence>
<comment type="similarity">
    <text evidence="3">Belongs to the metallo-dependent hydrolases superfamily. DHOase family. Class I DHOase subfamily.</text>
</comment>
<sequence length="478" mass="50668">MKLLVRNGTVVTESGLVDADILCVDGRIQELLDTGTPVASDEVVEARGRLVFPGFIDPHVHSRDPGSTHKETFEHSTLGALCGGITTVLEMPNAIPAVADLATFHARRAEHEPRTWVDFGLWGLALGPDNADEIARMFEAGAVAVKLFWGYALHRETKGLVYNFADEPPENLLLPPENGEVLELFRAVAATGGVLAAHCEDRHVLAESAERLGHPIETYADLLAARPAVAEAASIAVGAQFARATGCRFHVVHMASRMGADTVRKARELGAPITAETCPQYLTLTDADAERLGPLMKVYPPVREADDQDALWAAINDGTICSVGSDHAPHTLEEKNLGFGAAPAGGVGIETLAPLLVDAMSRGRLTPGRLSEVLSSGTARLYGLWPRKGVIRPGADADLTIVDPAAEGAVRNDRLHALNPVSTWDGTPLKGVITGSVLGGRLSMSDGEPVGERHGRFVRADHAATRAAEAARTGARVA</sequence>
<reference evidence="8" key="1">
    <citation type="journal article" date="2019" name="Int. J. Syst. Evol. Microbiol.">
        <title>The Global Catalogue of Microorganisms (GCM) 10K type strain sequencing project: providing services to taxonomists for standard genome sequencing and annotation.</title>
        <authorList>
            <consortium name="The Broad Institute Genomics Platform"/>
            <consortium name="The Broad Institute Genome Sequencing Center for Infectious Disease"/>
            <person name="Wu L."/>
            <person name="Ma J."/>
        </authorList>
    </citation>
    <scope>NUCLEOTIDE SEQUENCE [LARGE SCALE GENOMIC DNA]</scope>
    <source>
        <strain evidence="8">JCM 17933</strain>
    </source>
</reference>
<dbReference type="InterPro" id="IPR032466">
    <property type="entry name" value="Metal_Hydrolase"/>
</dbReference>
<evidence type="ECO:0000256" key="2">
    <source>
        <dbReference type="ARBA" id="ARBA00002368"/>
    </source>
</evidence>
<comment type="function">
    <text evidence="2">Catalyzes the reversible cyclization of carbamoyl aspartate to dihydroorotate.</text>
</comment>
<comment type="cofactor">
    <cofactor evidence="1">
        <name>Zn(2+)</name>
        <dbReference type="ChEBI" id="CHEBI:29105"/>
    </cofactor>
</comment>
<evidence type="ECO:0000313" key="7">
    <source>
        <dbReference type="EMBL" id="GAA4493677.1"/>
    </source>
</evidence>
<evidence type="ECO:0000256" key="4">
    <source>
        <dbReference type="ARBA" id="ARBA00022723"/>
    </source>
</evidence>
<evidence type="ECO:0000259" key="6">
    <source>
        <dbReference type="Pfam" id="PF01979"/>
    </source>
</evidence>
<name>A0ABP8PVV9_9ACTN</name>
<dbReference type="InterPro" id="IPR002195">
    <property type="entry name" value="Dihydroorotase_CS"/>
</dbReference>
<keyword evidence="5" id="KW-0378">Hydrolase</keyword>
<dbReference type="SUPFAM" id="SSF51556">
    <property type="entry name" value="Metallo-dependent hydrolases"/>
    <property type="match status" value="1"/>
</dbReference>
<proteinExistence type="inferred from homology"/>
<keyword evidence="4" id="KW-0479">Metal-binding</keyword>
<dbReference type="PANTHER" id="PTHR43668">
    <property type="entry name" value="ALLANTOINASE"/>
    <property type="match status" value="1"/>
</dbReference>
<dbReference type="EMBL" id="BAABHF010000019">
    <property type="protein sequence ID" value="GAA4493677.1"/>
    <property type="molecule type" value="Genomic_DNA"/>
</dbReference>
<accession>A0ABP8PVV9</accession>
<dbReference type="Gene3D" id="3.20.20.140">
    <property type="entry name" value="Metal-dependent hydrolases"/>
    <property type="match status" value="1"/>
</dbReference>
<protein>
    <submittedName>
        <fullName evidence="7">Dihydroorotase</fullName>
    </submittedName>
</protein>
<evidence type="ECO:0000256" key="5">
    <source>
        <dbReference type="ARBA" id="ARBA00022801"/>
    </source>
</evidence>
<gene>
    <name evidence="7" type="ORF">GCM10023191_031480</name>
</gene>
<dbReference type="InterPro" id="IPR050138">
    <property type="entry name" value="DHOase/Allantoinase_Hydrolase"/>
</dbReference>
<dbReference type="InterPro" id="IPR011059">
    <property type="entry name" value="Metal-dep_hydrolase_composite"/>
</dbReference>
<dbReference type="InterPro" id="IPR006680">
    <property type="entry name" value="Amidohydro-rel"/>
</dbReference>
<dbReference type="PANTHER" id="PTHR43668:SF2">
    <property type="entry name" value="ALLANTOINASE"/>
    <property type="match status" value="1"/>
</dbReference>
<comment type="caution">
    <text evidence="7">The sequence shown here is derived from an EMBL/GenBank/DDBJ whole genome shotgun (WGS) entry which is preliminary data.</text>
</comment>
<dbReference type="Pfam" id="PF01979">
    <property type="entry name" value="Amidohydro_1"/>
    <property type="match status" value="1"/>
</dbReference>
<organism evidence="7 8">
    <name type="scientific">Actinoallomurus oryzae</name>
    <dbReference type="NCBI Taxonomy" id="502180"/>
    <lineage>
        <taxon>Bacteria</taxon>
        <taxon>Bacillati</taxon>
        <taxon>Actinomycetota</taxon>
        <taxon>Actinomycetes</taxon>
        <taxon>Streptosporangiales</taxon>
        <taxon>Thermomonosporaceae</taxon>
        <taxon>Actinoallomurus</taxon>
    </lineage>
</organism>
<dbReference type="SUPFAM" id="SSF51338">
    <property type="entry name" value="Composite domain of metallo-dependent hydrolases"/>
    <property type="match status" value="1"/>
</dbReference>
<dbReference type="Proteomes" id="UP001500503">
    <property type="component" value="Unassembled WGS sequence"/>
</dbReference>
<dbReference type="Gene3D" id="2.30.40.10">
    <property type="entry name" value="Urease, subunit C, domain 1"/>
    <property type="match status" value="1"/>
</dbReference>
<keyword evidence="8" id="KW-1185">Reference proteome</keyword>
<feature type="domain" description="Amidohydrolase-related" evidence="6">
    <location>
        <begin position="50"/>
        <end position="437"/>
    </location>
</feature>